<dbReference type="RefSeq" id="WP_205725704.1">
    <property type="nucleotide sequence ID" value="NZ_JAFHKR010000039.1"/>
</dbReference>
<protein>
    <submittedName>
        <fullName evidence="1">Uncharacterized protein</fullName>
    </submittedName>
</protein>
<proteinExistence type="predicted"/>
<accession>A0ABS2ZTF9</accession>
<reference evidence="1 2" key="1">
    <citation type="submission" date="2021-01" db="EMBL/GenBank/DDBJ databases">
        <title>Genome Sequencing of Type Strains.</title>
        <authorList>
            <person name="Lemaire J.F."/>
            <person name="Inderbitzin P."/>
            <person name="Collins S.B."/>
            <person name="Wespe N."/>
            <person name="Knight-Connoni V."/>
        </authorList>
    </citation>
    <scope>NUCLEOTIDE SEQUENCE [LARGE SCALE GENOMIC DNA]</scope>
    <source>
        <strain evidence="1 2">DSM 23009</strain>
    </source>
</reference>
<dbReference type="Proteomes" id="UP001296923">
    <property type="component" value="Unassembled WGS sequence"/>
</dbReference>
<evidence type="ECO:0000313" key="2">
    <source>
        <dbReference type="Proteomes" id="UP001296923"/>
    </source>
</evidence>
<evidence type="ECO:0000313" key="1">
    <source>
        <dbReference type="EMBL" id="MBN3554691.1"/>
    </source>
</evidence>
<organism evidence="1 2">
    <name type="scientific">Fictibacillus nanhaiensis</name>
    <dbReference type="NCBI Taxonomy" id="742169"/>
    <lineage>
        <taxon>Bacteria</taxon>
        <taxon>Bacillati</taxon>
        <taxon>Bacillota</taxon>
        <taxon>Bacilli</taxon>
        <taxon>Bacillales</taxon>
        <taxon>Fictibacillaceae</taxon>
        <taxon>Fictibacillus</taxon>
    </lineage>
</organism>
<comment type="caution">
    <text evidence="1">The sequence shown here is derived from an EMBL/GenBank/DDBJ whole genome shotgun (WGS) entry which is preliminary data.</text>
</comment>
<dbReference type="EMBL" id="JAFHKR010000039">
    <property type="protein sequence ID" value="MBN3554691.1"/>
    <property type="molecule type" value="Genomic_DNA"/>
</dbReference>
<keyword evidence="2" id="KW-1185">Reference proteome</keyword>
<name>A0ABS2ZTF9_9BACL</name>
<sequence length="111" mass="13225">MLNYLSFKRTTKQRVERMYEWFSPIIYEWSVIDIDEDQLKTESFQLETVLSTCVSGEFNILMIYPTNKVEQITEVDWGMKHVCVIYVLIQLDPITDNETWDYLLDGISIED</sequence>
<gene>
    <name evidence="1" type="ORF">JYA63_10465</name>
</gene>